<organism evidence="2 3">
    <name type="scientific">Cyphellophora attinorum</name>
    <dbReference type="NCBI Taxonomy" id="1664694"/>
    <lineage>
        <taxon>Eukaryota</taxon>
        <taxon>Fungi</taxon>
        <taxon>Dikarya</taxon>
        <taxon>Ascomycota</taxon>
        <taxon>Pezizomycotina</taxon>
        <taxon>Eurotiomycetes</taxon>
        <taxon>Chaetothyriomycetidae</taxon>
        <taxon>Chaetothyriales</taxon>
        <taxon>Cyphellophoraceae</taxon>
        <taxon>Cyphellophora</taxon>
    </lineage>
</organism>
<gene>
    <name evidence="2" type="ORF">AB675_3579</name>
</gene>
<reference evidence="2 3" key="1">
    <citation type="submission" date="2015-06" db="EMBL/GenBank/DDBJ databases">
        <title>Draft genome of the ant-associated black yeast Phialophora attae CBS 131958.</title>
        <authorList>
            <person name="Moreno L.F."/>
            <person name="Stielow B.J."/>
            <person name="de Hoog S."/>
            <person name="Vicente V.A."/>
            <person name="Weiss V.A."/>
            <person name="de Vries M."/>
            <person name="Cruz L.M."/>
            <person name="Souza E.M."/>
        </authorList>
    </citation>
    <scope>NUCLEOTIDE SEQUENCE [LARGE SCALE GENOMIC DNA]</scope>
    <source>
        <strain evidence="2 3">CBS 131958</strain>
    </source>
</reference>
<evidence type="ECO:0000313" key="2">
    <source>
        <dbReference type="EMBL" id="KPI37099.1"/>
    </source>
</evidence>
<comment type="caution">
    <text evidence="2">The sequence shown here is derived from an EMBL/GenBank/DDBJ whole genome shotgun (WGS) entry which is preliminary data.</text>
</comment>
<dbReference type="OrthoDB" id="4623305at2759"/>
<feature type="compositionally biased region" description="Basic and acidic residues" evidence="1">
    <location>
        <begin position="332"/>
        <end position="348"/>
    </location>
</feature>
<dbReference type="VEuPathDB" id="FungiDB:AB675_3579"/>
<feature type="region of interest" description="Disordered" evidence="1">
    <location>
        <begin position="330"/>
        <end position="359"/>
    </location>
</feature>
<feature type="compositionally biased region" description="Polar residues" evidence="1">
    <location>
        <begin position="34"/>
        <end position="49"/>
    </location>
</feature>
<feature type="region of interest" description="Disordered" evidence="1">
    <location>
        <begin position="1"/>
        <end position="62"/>
    </location>
</feature>
<dbReference type="AlphaFoldDB" id="A0A0N0NJW0"/>
<proteinExistence type="predicted"/>
<accession>A0A0N0NJW0</accession>
<evidence type="ECO:0000313" key="3">
    <source>
        <dbReference type="Proteomes" id="UP000038010"/>
    </source>
</evidence>
<feature type="region of interest" description="Disordered" evidence="1">
    <location>
        <begin position="74"/>
        <end position="109"/>
    </location>
</feature>
<dbReference type="Proteomes" id="UP000038010">
    <property type="component" value="Unassembled WGS sequence"/>
</dbReference>
<evidence type="ECO:0000256" key="1">
    <source>
        <dbReference type="SAM" id="MobiDB-lite"/>
    </source>
</evidence>
<protein>
    <submittedName>
        <fullName evidence="2">Uncharacterized protein</fullName>
    </submittedName>
</protein>
<feature type="compositionally biased region" description="Basic and acidic residues" evidence="1">
    <location>
        <begin position="9"/>
        <end position="22"/>
    </location>
</feature>
<feature type="compositionally biased region" description="Polar residues" evidence="1">
    <location>
        <begin position="74"/>
        <end position="91"/>
    </location>
</feature>
<keyword evidence="3" id="KW-1185">Reference proteome</keyword>
<sequence>MSFFRRRLSKSDRDRDSRHSQNLDRGPISPTSPPTSYNMPNGQLQNSDQHYSRPASSTAASDASYDFANHQQHSNNMQGATTSPTTQQNASHRFANNPPPSGTNSVSRPLTQHALPAVPHSGAGTLGNLSRTDQVVLRYFWEAKAEENLSRDLHFLKFPSFGLAPTDRELVPFCEIYALVKNSKGAEIVGLGTLGGGAGTFIGFELFSSAQLHIDLSDTWTVPISHHRVSFKPFSTLFASNSTSSSQDMNQIASSWPKPLTIEYLEELYSERWARDLNAPCWESREVRELGAPGVGGGPVDEVESLGGHEGMGGGGGGESVGVVNGNAVRNGRVDEGQRAEGRRRGEDSAVLGEHTVGL</sequence>
<name>A0A0N0NJW0_9EURO</name>
<dbReference type="GeneID" id="28735521"/>
<dbReference type="RefSeq" id="XP_017997062.1">
    <property type="nucleotide sequence ID" value="XM_018143641.1"/>
</dbReference>
<dbReference type="EMBL" id="LFJN01000026">
    <property type="protein sequence ID" value="KPI37099.1"/>
    <property type="molecule type" value="Genomic_DNA"/>
</dbReference>